<dbReference type="Pfam" id="PF02536">
    <property type="entry name" value="mTERF"/>
    <property type="match status" value="2"/>
</dbReference>
<dbReference type="GO" id="GO:0006353">
    <property type="term" value="P:DNA-templated transcription termination"/>
    <property type="evidence" value="ECO:0007669"/>
    <property type="project" value="UniProtKB-KW"/>
</dbReference>
<dbReference type="AlphaFoldDB" id="A0A0E0R5H9"/>
<dbReference type="InterPro" id="IPR003690">
    <property type="entry name" value="MTERF"/>
</dbReference>
<reference evidence="4" key="2">
    <citation type="submission" date="2015-06" db="UniProtKB">
        <authorList>
            <consortium name="EnsemblPlants"/>
        </authorList>
    </citation>
    <scope>IDENTIFICATION</scope>
</reference>
<evidence type="ECO:0000313" key="4">
    <source>
        <dbReference type="EnsemblPlants" id="ORUFI11G06220.1"/>
    </source>
</evidence>
<name>A0A0E0R5H9_ORYRU</name>
<evidence type="ECO:0000256" key="2">
    <source>
        <dbReference type="ARBA" id="ARBA00022472"/>
    </source>
</evidence>
<dbReference type="GO" id="GO:0003676">
    <property type="term" value="F:nucleic acid binding"/>
    <property type="evidence" value="ECO:0007669"/>
    <property type="project" value="InterPro"/>
</dbReference>
<sequence>MLHLRRRLLPLLRVPSSPHASASYYAHLRRLRLPLSTAAAATATPFSAEDYLVATCGLTGDQALKASKKISHLRSAANPDAVLAVLSGVGLSRADLAAVVASDPHLLCARPDNVSRRVASLRDRVGLSDPQIGRVLLAGGAMAVRKCDVAERLERNNAIVRADVEKVIKPNIALFQECGLTVRDIVKMPGWLFTFNPKRVEAAVERTGKLGVELASSRLKYMLSIAGNITEGNASARMKYLSSTLNCSMDKVEYMVGKMPTIITLSEEKLRSKIEFLSSTLNCCVDKIGHMVCKEPFILAISEEKLRINTEFLSSALGCSIDNICVMVYKMPSILGLSVNNLCRKIEFLVTKVGLEPDYILSKPVLFACSLEKRLMPRHYIVEVLLAKGLIKNAGFLTYAILREKDFVARYIDQHKNAVPGLADAYATICSGKSTLPSKIAKPSLAVAGDMLRLSCCRPTAGGGLAGAMLHLLPLLRARAATHLPTSSLDLSRRRRLLLSTAARSAAATPFSVEEYLVDTCGLTGAQALKASKKLSHLRSPAKPDAVLAVLSGVGLSRADLAAVVASDPQLLCARADNIARRIASLRDRVGLSDPQIGSFLLAGGAKGIHACDVASRLEFWIPFLGSFETLLRILKGNNVLVLSDLEKVIKPNIALLQECGLTVCDIAKMARFAPRMFTSNPKQVEGFVRRADELGVPRTSGQFKYMVGIFANISEGSATARMEYLSRSLGCSMDKLRSAVQKLPQILGLSETNLGSKIEFLVGKVRLEPEYLLKTPKLFTYSLEKRTRTLSLVFLMPMLHFVLGKCLQRSNTDIFGQSYWNSFWQNAFWSPTITSLECPYSLTADAMTCFLNHYSPVQMELLSSTLGCSMDELRYAICKSPQVLGFSETKLRAKIRACALLAFSLEKRLVPRHYVAEALAVYYLPAYIANATLHFLRLSVDELCIHETAANKSMVA</sequence>
<dbReference type="Gramene" id="ORUFI11G06220.1">
    <property type="protein sequence ID" value="ORUFI11G06220.1"/>
    <property type="gene ID" value="ORUFI11G06220"/>
</dbReference>
<dbReference type="PANTHER" id="PTHR13068">
    <property type="entry name" value="CGI-12 PROTEIN-RELATED"/>
    <property type="match status" value="1"/>
</dbReference>
<reference evidence="5" key="1">
    <citation type="submission" date="2013-06" db="EMBL/GenBank/DDBJ databases">
        <authorList>
            <person name="Zhao Q."/>
        </authorList>
    </citation>
    <scope>NUCLEOTIDE SEQUENCE</scope>
    <source>
        <strain evidence="5">cv. W1943</strain>
    </source>
</reference>
<keyword evidence="2" id="KW-0806">Transcription termination</keyword>
<accession>A0A0E0R5H9</accession>
<dbReference type="OMA" id="ICQMSES"/>
<evidence type="ECO:0000256" key="1">
    <source>
        <dbReference type="ARBA" id="ARBA00007692"/>
    </source>
</evidence>
<dbReference type="InterPro" id="IPR038538">
    <property type="entry name" value="MTERF_sf"/>
</dbReference>
<evidence type="ECO:0000313" key="5">
    <source>
        <dbReference type="Proteomes" id="UP000008022"/>
    </source>
</evidence>
<dbReference type="Gene3D" id="1.25.70.10">
    <property type="entry name" value="Transcription termination factor 3, mitochondrial"/>
    <property type="match status" value="5"/>
</dbReference>
<protein>
    <submittedName>
        <fullName evidence="4">Uncharacterized protein</fullName>
    </submittedName>
</protein>
<keyword evidence="2" id="KW-0805">Transcription regulation</keyword>
<dbReference type="Proteomes" id="UP000008022">
    <property type="component" value="Unassembled WGS sequence"/>
</dbReference>
<dbReference type="SMART" id="SM00733">
    <property type="entry name" value="Mterf"/>
    <property type="match status" value="11"/>
</dbReference>
<dbReference type="FunFam" id="1.25.70.10:FF:000001">
    <property type="entry name" value="Mitochondrial transcription termination factor-like"/>
    <property type="match status" value="1"/>
</dbReference>
<dbReference type="eggNOG" id="KOG1267">
    <property type="taxonomic scope" value="Eukaryota"/>
</dbReference>
<evidence type="ECO:0000256" key="3">
    <source>
        <dbReference type="ARBA" id="ARBA00022946"/>
    </source>
</evidence>
<dbReference type="EnsemblPlants" id="ORUFI11G06220.1">
    <property type="protein sequence ID" value="ORUFI11G06220.1"/>
    <property type="gene ID" value="ORUFI11G06220"/>
</dbReference>
<dbReference type="PANTHER" id="PTHR13068:SF102">
    <property type="entry name" value="OS11G0246100 PROTEIN"/>
    <property type="match status" value="1"/>
</dbReference>
<dbReference type="FunFam" id="1.25.70.10:FF:000016">
    <property type="entry name" value="Mitochondrial transcription termination factor-like"/>
    <property type="match status" value="1"/>
</dbReference>
<organism evidence="4 5">
    <name type="scientific">Oryza rufipogon</name>
    <name type="common">Brownbeard rice</name>
    <name type="synonym">Asian wild rice</name>
    <dbReference type="NCBI Taxonomy" id="4529"/>
    <lineage>
        <taxon>Eukaryota</taxon>
        <taxon>Viridiplantae</taxon>
        <taxon>Streptophyta</taxon>
        <taxon>Embryophyta</taxon>
        <taxon>Tracheophyta</taxon>
        <taxon>Spermatophyta</taxon>
        <taxon>Magnoliopsida</taxon>
        <taxon>Liliopsida</taxon>
        <taxon>Poales</taxon>
        <taxon>Poaceae</taxon>
        <taxon>BOP clade</taxon>
        <taxon>Oryzoideae</taxon>
        <taxon>Oryzeae</taxon>
        <taxon>Oryzinae</taxon>
        <taxon>Oryza</taxon>
    </lineage>
</organism>
<keyword evidence="2" id="KW-0804">Transcription</keyword>
<proteinExistence type="inferred from homology"/>
<keyword evidence="5" id="KW-1185">Reference proteome</keyword>
<comment type="similarity">
    <text evidence="1">Belongs to the mTERF family.</text>
</comment>
<keyword evidence="3" id="KW-0809">Transit peptide</keyword>
<dbReference type="FunFam" id="1.25.70.10:FF:000034">
    <property type="entry name" value="Os11g0206300 protein"/>
    <property type="match status" value="1"/>
</dbReference>